<keyword evidence="8" id="KW-0805">Transcription regulation</keyword>
<evidence type="ECO:0000256" key="1">
    <source>
        <dbReference type="ARBA" id="ARBA00003767"/>
    </source>
</evidence>
<evidence type="ECO:0000313" key="15">
    <source>
        <dbReference type="EMBL" id="KAG9342382.1"/>
    </source>
</evidence>
<dbReference type="GO" id="GO:0005634">
    <property type="term" value="C:nucleus"/>
    <property type="evidence" value="ECO:0007669"/>
    <property type="project" value="UniProtKB-SubCell"/>
</dbReference>
<evidence type="ECO:0000256" key="7">
    <source>
        <dbReference type="ARBA" id="ARBA00022833"/>
    </source>
</evidence>
<evidence type="ECO:0000256" key="12">
    <source>
        <dbReference type="PROSITE-ProRule" id="PRU00042"/>
    </source>
</evidence>
<keyword evidence="5" id="KW-0677">Repeat</keyword>
<evidence type="ECO:0000313" key="16">
    <source>
        <dbReference type="Proteomes" id="UP000824540"/>
    </source>
</evidence>
<dbReference type="PROSITE" id="PS50157">
    <property type="entry name" value="ZINC_FINGER_C2H2_2"/>
    <property type="match status" value="3"/>
</dbReference>
<keyword evidence="7" id="KW-0862">Zinc</keyword>
<feature type="region of interest" description="Disordered" evidence="13">
    <location>
        <begin position="1"/>
        <end position="86"/>
    </location>
</feature>
<dbReference type="GO" id="GO:0000981">
    <property type="term" value="F:DNA-binding transcription factor activity, RNA polymerase II-specific"/>
    <property type="evidence" value="ECO:0007669"/>
    <property type="project" value="TreeGrafter"/>
</dbReference>
<dbReference type="GO" id="GO:0000978">
    <property type="term" value="F:RNA polymerase II cis-regulatory region sequence-specific DNA binding"/>
    <property type="evidence" value="ECO:0007669"/>
    <property type="project" value="TreeGrafter"/>
</dbReference>
<evidence type="ECO:0000256" key="5">
    <source>
        <dbReference type="ARBA" id="ARBA00022737"/>
    </source>
</evidence>
<evidence type="ECO:0000256" key="4">
    <source>
        <dbReference type="ARBA" id="ARBA00022723"/>
    </source>
</evidence>
<dbReference type="EMBL" id="JAFBMS010000028">
    <property type="protein sequence ID" value="KAG9342382.1"/>
    <property type="molecule type" value="Genomic_DNA"/>
</dbReference>
<keyword evidence="4" id="KW-0479">Metal-binding</keyword>
<dbReference type="FunFam" id="3.30.160.60:FF:000358">
    <property type="entry name" value="zinc finger protein 24"/>
    <property type="match status" value="1"/>
</dbReference>
<evidence type="ECO:0000256" key="9">
    <source>
        <dbReference type="ARBA" id="ARBA00023125"/>
    </source>
</evidence>
<dbReference type="Proteomes" id="UP000824540">
    <property type="component" value="Unassembled WGS sequence"/>
</dbReference>
<dbReference type="Gene3D" id="3.30.160.60">
    <property type="entry name" value="Classic Zinc Finger"/>
    <property type="match status" value="3"/>
</dbReference>
<feature type="domain" description="C2H2-type" evidence="14">
    <location>
        <begin position="330"/>
        <end position="357"/>
    </location>
</feature>
<dbReference type="PANTHER" id="PTHR23235:SF142">
    <property type="entry name" value="ZINC FINGER PROTEIN 384"/>
    <property type="match status" value="1"/>
</dbReference>
<dbReference type="FunFam" id="3.30.160.60:FF:000966">
    <property type="entry name" value="ZFP90 zinc finger protein"/>
    <property type="match status" value="1"/>
</dbReference>
<protein>
    <recommendedName>
        <fullName evidence="14">C2H2-type domain-containing protein</fullName>
    </recommendedName>
</protein>
<dbReference type="AlphaFoldDB" id="A0A8T2NY35"/>
<dbReference type="PANTHER" id="PTHR23235">
    <property type="entry name" value="KRUEPPEL-LIKE TRANSCRIPTION FACTOR"/>
    <property type="match status" value="1"/>
</dbReference>
<dbReference type="GO" id="GO:0008270">
    <property type="term" value="F:zinc ion binding"/>
    <property type="evidence" value="ECO:0007669"/>
    <property type="project" value="UniProtKB-KW"/>
</dbReference>
<dbReference type="InterPro" id="IPR013087">
    <property type="entry name" value="Znf_C2H2_type"/>
</dbReference>
<name>A0A8T2NY35_9TELE</name>
<gene>
    <name evidence="15" type="ORF">JZ751_016377</name>
</gene>
<feature type="domain" description="C2H2-type" evidence="14">
    <location>
        <begin position="302"/>
        <end position="329"/>
    </location>
</feature>
<keyword evidence="11" id="KW-0539">Nucleus</keyword>
<feature type="domain" description="C2H2-type" evidence="14">
    <location>
        <begin position="274"/>
        <end position="301"/>
    </location>
</feature>
<evidence type="ECO:0000256" key="11">
    <source>
        <dbReference type="ARBA" id="ARBA00023242"/>
    </source>
</evidence>
<dbReference type="Pfam" id="PF00096">
    <property type="entry name" value="zf-C2H2"/>
    <property type="match status" value="3"/>
</dbReference>
<accession>A0A8T2NY35</accession>
<comment type="caution">
    <text evidence="15">The sequence shown here is derived from an EMBL/GenBank/DDBJ whole genome shotgun (WGS) entry which is preliminary data.</text>
</comment>
<dbReference type="InterPro" id="IPR036236">
    <property type="entry name" value="Znf_C2H2_sf"/>
</dbReference>
<keyword evidence="10" id="KW-0804">Transcription</keyword>
<evidence type="ECO:0000259" key="14">
    <source>
        <dbReference type="PROSITE" id="PS50157"/>
    </source>
</evidence>
<dbReference type="SMART" id="SM00355">
    <property type="entry name" value="ZnF_C2H2"/>
    <property type="match status" value="3"/>
</dbReference>
<keyword evidence="6 12" id="KW-0863">Zinc-finger</keyword>
<evidence type="ECO:0000256" key="8">
    <source>
        <dbReference type="ARBA" id="ARBA00023015"/>
    </source>
</evidence>
<evidence type="ECO:0000256" key="10">
    <source>
        <dbReference type="ARBA" id="ARBA00023163"/>
    </source>
</evidence>
<comment type="similarity">
    <text evidence="3">Belongs to the krueppel C2H2-type zinc-finger protein family.</text>
</comment>
<dbReference type="PROSITE" id="PS00028">
    <property type="entry name" value="ZINC_FINGER_C2H2_1"/>
    <property type="match status" value="3"/>
</dbReference>
<evidence type="ECO:0000256" key="2">
    <source>
        <dbReference type="ARBA" id="ARBA00004123"/>
    </source>
</evidence>
<sequence length="357" mass="39859">MKRALSLVLPCQSPQKYSGCADGEERKPESLLVKEEGPEQRNCDPRRELRERENRAVETGGSSRARPASANTQAPPAGHSEELTGQHRTMQRVWEVSGPESALKTEQPNDSVKKRLQHRGTELRAGGLDSLDSAEFVMFDRPGQLGTYCMQGSANTETEDPCCSYSAETDPESLSFHSEMRLFPANEEAGGNGVPSMRRSDEKPKVVVVVEEVVEMNSSFNRSATSGVGSLQRGRREGQREEVQLCNVTHEGPPQTKMSPRKAQFRYGSRKKRNVCTFCGKCFAGPTNLEAHYRIHTGERPFCCTQCGKRFTQYGNLKAHQNVHTGEKPFSCTTCGDSFSHPSNLKRHQRRLHRELS</sequence>
<keyword evidence="16" id="KW-1185">Reference proteome</keyword>
<dbReference type="FunFam" id="3.30.160.60:FF:000965">
    <property type="entry name" value="Neurotrophin receptor-interacting factor homolog"/>
    <property type="match status" value="1"/>
</dbReference>
<comment type="subcellular location">
    <subcellularLocation>
        <location evidence="2">Nucleus</location>
    </subcellularLocation>
</comment>
<feature type="compositionally biased region" description="Basic and acidic residues" evidence="13">
    <location>
        <begin position="23"/>
        <end position="56"/>
    </location>
</feature>
<evidence type="ECO:0000256" key="3">
    <source>
        <dbReference type="ARBA" id="ARBA00006991"/>
    </source>
</evidence>
<comment type="function">
    <text evidence="1">May be involved in transcriptional regulation.</text>
</comment>
<dbReference type="OrthoDB" id="427030at2759"/>
<proteinExistence type="inferred from homology"/>
<organism evidence="15 16">
    <name type="scientific">Albula glossodonta</name>
    <name type="common">roundjaw bonefish</name>
    <dbReference type="NCBI Taxonomy" id="121402"/>
    <lineage>
        <taxon>Eukaryota</taxon>
        <taxon>Metazoa</taxon>
        <taxon>Chordata</taxon>
        <taxon>Craniata</taxon>
        <taxon>Vertebrata</taxon>
        <taxon>Euteleostomi</taxon>
        <taxon>Actinopterygii</taxon>
        <taxon>Neopterygii</taxon>
        <taxon>Teleostei</taxon>
        <taxon>Albuliformes</taxon>
        <taxon>Albulidae</taxon>
        <taxon>Albula</taxon>
    </lineage>
</organism>
<evidence type="ECO:0000256" key="13">
    <source>
        <dbReference type="SAM" id="MobiDB-lite"/>
    </source>
</evidence>
<reference evidence="15" key="1">
    <citation type="thesis" date="2021" institute="BYU ScholarsArchive" country="Provo, UT, USA">
        <title>Applications of and Algorithms for Genome Assembly and Genomic Analyses with an Emphasis on Marine Teleosts.</title>
        <authorList>
            <person name="Pickett B.D."/>
        </authorList>
    </citation>
    <scope>NUCLEOTIDE SEQUENCE</scope>
    <source>
        <strain evidence="15">HI-2016</strain>
    </source>
</reference>
<dbReference type="SUPFAM" id="SSF57667">
    <property type="entry name" value="beta-beta-alpha zinc fingers"/>
    <property type="match status" value="2"/>
</dbReference>
<keyword evidence="9" id="KW-0238">DNA-binding</keyword>
<evidence type="ECO:0000256" key="6">
    <source>
        <dbReference type="ARBA" id="ARBA00022771"/>
    </source>
</evidence>